<comment type="subunit">
    <text evidence="4">Part of a SCF (SKP1-cullin-F-box) protein ligase complex.</text>
</comment>
<evidence type="ECO:0000259" key="5">
    <source>
        <dbReference type="Pfam" id="PF01466"/>
    </source>
</evidence>
<evidence type="ECO:0000313" key="8">
    <source>
        <dbReference type="Proteomes" id="UP001237642"/>
    </source>
</evidence>
<dbReference type="InterPro" id="IPR001232">
    <property type="entry name" value="SKP1-like"/>
</dbReference>
<comment type="similarity">
    <text evidence="2 4">Belongs to the SKP1 family.</text>
</comment>
<keyword evidence="8" id="KW-1185">Reference proteome</keyword>
<dbReference type="InterPro" id="IPR016072">
    <property type="entry name" value="Skp1_comp_dimer"/>
</dbReference>
<evidence type="ECO:0000256" key="2">
    <source>
        <dbReference type="ARBA" id="ARBA00009993"/>
    </source>
</evidence>
<organism evidence="7 8">
    <name type="scientific">Heracleum sosnowskyi</name>
    <dbReference type="NCBI Taxonomy" id="360622"/>
    <lineage>
        <taxon>Eukaryota</taxon>
        <taxon>Viridiplantae</taxon>
        <taxon>Streptophyta</taxon>
        <taxon>Embryophyta</taxon>
        <taxon>Tracheophyta</taxon>
        <taxon>Spermatophyta</taxon>
        <taxon>Magnoliopsida</taxon>
        <taxon>eudicotyledons</taxon>
        <taxon>Gunneridae</taxon>
        <taxon>Pentapetalae</taxon>
        <taxon>asterids</taxon>
        <taxon>campanulids</taxon>
        <taxon>Apiales</taxon>
        <taxon>Apiaceae</taxon>
        <taxon>Apioideae</taxon>
        <taxon>apioid superclade</taxon>
        <taxon>Tordylieae</taxon>
        <taxon>Tordyliinae</taxon>
        <taxon>Heracleum</taxon>
    </lineage>
</organism>
<comment type="caution">
    <text evidence="7">The sequence shown here is derived from an EMBL/GenBank/DDBJ whole genome shotgun (WGS) entry which is preliminary data.</text>
</comment>
<dbReference type="PANTHER" id="PTHR11165">
    <property type="entry name" value="SKP1"/>
    <property type="match status" value="1"/>
</dbReference>
<dbReference type="GO" id="GO:0009867">
    <property type="term" value="P:jasmonic acid mediated signaling pathway"/>
    <property type="evidence" value="ECO:0007669"/>
    <property type="project" value="UniProtKB-ARBA"/>
</dbReference>
<reference evidence="7" key="1">
    <citation type="submission" date="2023-02" db="EMBL/GenBank/DDBJ databases">
        <title>Genome of toxic invasive species Heracleum sosnowskyi carries increased number of genes despite the absence of recent whole-genome duplications.</title>
        <authorList>
            <person name="Schelkunov M."/>
            <person name="Shtratnikova V."/>
            <person name="Makarenko M."/>
            <person name="Klepikova A."/>
            <person name="Omelchenko D."/>
            <person name="Novikova G."/>
            <person name="Obukhova E."/>
            <person name="Bogdanov V."/>
            <person name="Penin A."/>
            <person name="Logacheva M."/>
        </authorList>
    </citation>
    <scope>NUCLEOTIDE SEQUENCE</scope>
    <source>
        <strain evidence="7">Hsosn_3</strain>
        <tissue evidence="7">Leaf</tissue>
    </source>
</reference>
<comment type="pathway">
    <text evidence="1 4">Protein modification; protein ubiquitination.</text>
</comment>
<dbReference type="SMART" id="SM00512">
    <property type="entry name" value="Skp1"/>
    <property type="match status" value="1"/>
</dbReference>
<reference evidence="7" key="2">
    <citation type="submission" date="2023-05" db="EMBL/GenBank/DDBJ databases">
        <authorList>
            <person name="Schelkunov M.I."/>
        </authorList>
    </citation>
    <scope>NUCLEOTIDE SEQUENCE</scope>
    <source>
        <strain evidence="7">Hsosn_3</strain>
        <tissue evidence="7">Leaf</tissue>
    </source>
</reference>
<dbReference type="GO" id="GO:0016567">
    <property type="term" value="P:protein ubiquitination"/>
    <property type="evidence" value="ECO:0007669"/>
    <property type="project" value="UniProtKB-UniRule"/>
</dbReference>
<dbReference type="SUPFAM" id="SSF54695">
    <property type="entry name" value="POZ domain"/>
    <property type="match status" value="1"/>
</dbReference>
<dbReference type="PIRSF" id="PIRSF028729">
    <property type="entry name" value="E3_ubiquit_lig_SCF_Skp"/>
    <property type="match status" value="1"/>
</dbReference>
<name>A0AAD8HIJ0_9APIA</name>
<comment type="function">
    <text evidence="4">Involved in ubiquitination and subsequent proteasomal degradation of target proteins. Together with CUL1, RBX1 and a F-box protein, it forms a SCF E3 ubiquitin ligase complex. The functional specificity of this complex depends on the type of F-box protein. In the SCF complex, it serves as an adapter that links the F-box protein to CUL1.</text>
</comment>
<dbReference type="Gene3D" id="3.30.710.10">
    <property type="entry name" value="Potassium Channel Kv1.1, Chain A"/>
    <property type="match status" value="1"/>
</dbReference>
<evidence type="ECO:0000259" key="6">
    <source>
        <dbReference type="Pfam" id="PF03931"/>
    </source>
</evidence>
<dbReference type="InterPro" id="IPR016897">
    <property type="entry name" value="SKP1"/>
</dbReference>
<sequence>MLASSSEMTIALQSCDGEVVHVKRTIGLQSLFIERKIRLNLVESPIVLEYINAETLNMVVDYCNRHAELSNSNDKAALDSFDAEFVSVDRKTLFHLIHAAHYLKIYTLMDLTCQTLSHKIKGKNVEEIKEAVKNWRLE</sequence>
<evidence type="ECO:0000256" key="3">
    <source>
        <dbReference type="ARBA" id="ARBA00022786"/>
    </source>
</evidence>
<dbReference type="Pfam" id="PF01466">
    <property type="entry name" value="Skp1"/>
    <property type="match status" value="1"/>
</dbReference>
<dbReference type="SUPFAM" id="SSF81382">
    <property type="entry name" value="Skp1 dimerisation domain-like"/>
    <property type="match status" value="1"/>
</dbReference>
<evidence type="ECO:0000256" key="4">
    <source>
        <dbReference type="PIRNR" id="PIRNR028729"/>
    </source>
</evidence>
<feature type="domain" description="SKP1 component POZ" evidence="6">
    <location>
        <begin position="9"/>
        <end position="67"/>
    </location>
</feature>
<keyword evidence="3 4" id="KW-0833">Ubl conjugation pathway</keyword>
<dbReference type="GO" id="GO:0006511">
    <property type="term" value="P:ubiquitin-dependent protein catabolic process"/>
    <property type="evidence" value="ECO:0007669"/>
    <property type="project" value="InterPro"/>
</dbReference>
<dbReference type="EMBL" id="JAUIZM010000009">
    <property type="protein sequence ID" value="KAK1367226.1"/>
    <property type="molecule type" value="Genomic_DNA"/>
</dbReference>
<dbReference type="InterPro" id="IPR016073">
    <property type="entry name" value="Skp1_comp_POZ"/>
</dbReference>
<protein>
    <recommendedName>
        <fullName evidence="4">SKP1-like protein</fullName>
    </recommendedName>
</protein>
<evidence type="ECO:0000313" key="7">
    <source>
        <dbReference type="EMBL" id="KAK1367226.1"/>
    </source>
</evidence>
<proteinExistence type="inferred from homology"/>
<dbReference type="InterPro" id="IPR011333">
    <property type="entry name" value="SKP1/BTB/POZ_sf"/>
</dbReference>
<dbReference type="Proteomes" id="UP001237642">
    <property type="component" value="Unassembled WGS sequence"/>
</dbReference>
<gene>
    <name evidence="7" type="ORF">POM88_042787</name>
</gene>
<evidence type="ECO:0000256" key="1">
    <source>
        <dbReference type="ARBA" id="ARBA00004906"/>
    </source>
</evidence>
<dbReference type="AlphaFoldDB" id="A0AAD8HIJ0"/>
<accession>A0AAD8HIJ0</accession>
<feature type="domain" description="SKP1 component dimerisation" evidence="5">
    <location>
        <begin position="107"/>
        <end position="130"/>
    </location>
</feature>
<dbReference type="Pfam" id="PF03931">
    <property type="entry name" value="Skp1_POZ"/>
    <property type="match status" value="1"/>
</dbReference>
<dbReference type="InterPro" id="IPR036296">
    <property type="entry name" value="SKP1-like_dim_sf"/>
</dbReference>